<dbReference type="OrthoDB" id="10659252at2759"/>
<reference evidence="2 3" key="1">
    <citation type="journal article" date="2023" name="Commun. Biol.">
        <title>Reorganization of the ancestral sex-determining regions during the evolution of trioecy in Pleodorina starrii.</title>
        <authorList>
            <person name="Takahashi K."/>
            <person name="Suzuki S."/>
            <person name="Kawai-Toyooka H."/>
            <person name="Yamamoto K."/>
            <person name="Hamaji T."/>
            <person name="Ootsuki R."/>
            <person name="Yamaguchi H."/>
            <person name="Kawachi M."/>
            <person name="Higashiyama T."/>
            <person name="Nozaki H."/>
        </authorList>
    </citation>
    <scope>NUCLEOTIDE SEQUENCE [LARGE SCALE GENOMIC DNA]</scope>
    <source>
        <strain evidence="2 3">NIES-4479</strain>
    </source>
</reference>
<dbReference type="EMBL" id="BRXU01000024">
    <property type="protein sequence ID" value="GLC58787.1"/>
    <property type="molecule type" value="Genomic_DNA"/>
</dbReference>
<comment type="caution">
    <text evidence="2">The sequence shown here is derived from an EMBL/GenBank/DDBJ whole genome shotgun (WGS) entry which is preliminary data.</text>
</comment>
<protein>
    <submittedName>
        <fullName evidence="2">Uncharacterized protein</fullName>
    </submittedName>
</protein>
<evidence type="ECO:0000256" key="1">
    <source>
        <dbReference type="SAM" id="MobiDB-lite"/>
    </source>
</evidence>
<feature type="compositionally biased region" description="Gly residues" evidence="1">
    <location>
        <begin position="415"/>
        <end position="424"/>
    </location>
</feature>
<evidence type="ECO:0000313" key="3">
    <source>
        <dbReference type="Proteomes" id="UP001165080"/>
    </source>
</evidence>
<keyword evidence="3" id="KW-1185">Reference proteome</keyword>
<feature type="compositionally biased region" description="Acidic residues" evidence="1">
    <location>
        <begin position="621"/>
        <end position="631"/>
    </location>
</feature>
<accession>A0A9W6BV57</accession>
<gene>
    <name evidence="2" type="primary">PLEST006884</name>
    <name evidence="2" type="ORF">PLESTB_001401100</name>
</gene>
<evidence type="ECO:0000313" key="2">
    <source>
        <dbReference type="EMBL" id="GLC58787.1"/>
    </source>
</evidence>
<feature type="compositionally biased region" description="Low complexity" evidence="1">
    <location>
        <begin position="425"/>
        <end position="436"/>
    </location>
</feature>
<feature type="region of interest" description="Disordered" evidence="1">
    <location>
        <begin position="89"/>
        <end position="161"/>
    </location>
</feature>
<feature type="region of interest" description="Disordered" evidence="1">
    <location>
        <begin position="415"/>
        <end position="509"/>
    </location>
</feature>
<dbReference type="Proteomes" id="UP001165080">
    <property type="component" value="Unassembled WGS sequence"/>
</dbReference>
<sequence length="723" mass="78321">MPPSNAKQRALSNQTDCRLAVGTNKRLGMPLPRTDIMHDSTKVFWLCSCDHAATAPHLMFTSRKVLLERLRNCPTTGLSTKYCVWSEQLPEGEGTPRPTSSSKRGRKRRRKEEEDASGREGQDIEQPAEGQQHPGGSGSNRPAGAEEEEEPVAVRRRRRDGPSASASALELALVGGLQVDCWQLLHRFVALLAWLRAEISGGVAEGTLDKDAGASGLAQLEQLHSPLARSVDLGLRPGSPLFVTEARSLPGRCKSSVDVSLLRPIGESSREGWPFGAVIQIDGQQHLHGMYCSTSHWIQRNIDCANDLAAWRHCMPLLRIAYSDRQLIPSVRRLFVLTVLANPGTSFIMYTRTFYNALDWDWALRLLGATWICRLPTHGVFLLANTQLLLVELDQEAEEEMGEVGQVGQGFVAPGVGGLGGPGPGSAADAAAAAGPSAPPPQTPSLRSMYDEPAGPSGLQPVWQWRQKQPQPHLEGAPGGEGASAGAQVQQQRGLQRQQLAAGGAQTSRVGQLGPQVLEGPQAGDMVGAAVAVAVAEEEEDAPPELELEDEPPAPALFEDLRNFVEGNFRRRGAMLDARRRREEEEEAAEEAAEEEAVRHRAARARAEAPWGPATGRDASQSDDEEEELRELEEGRGAGGEQQQEEAEAEKEEGPGEPATPPTRTPAPSRRTQRAGSGDARSRRKRGSVGAAAPATPDTRQRCRTPATRMRARSREEEEEEAE</sequence>
<name>A0A9W6BV57_9CHLO</name>
<feature type="compositionally biased region" description="Acidic residues" evidence="1">
    <location>
        <begin position="584"/>
        <end position="595"/>
    </location>
</feature>
<dbReference type="AlphaFoldDB" id="A0A9W6BV57"/>
<feature type="region of interest" description="Disordered" evidence="1">
    <location>
        <begin position="576"/>
        <end position="723"/>
    </location>
</feature>
<feature type="compositionally biased region" description="Basic and acidic residues" evidence="1">
    <location>
        <begin position="111"/>
        <end position="122"/>
    </location>
</feature>
<proteinExistence type="predicted"/>
<feature type="compositionally biased region" description="Low complexity" evidence="1">
    <location>
        <begin position="484"/>
        <end position="506"/>
    </location>
</feature>
<organism evidence="2 3">
    <name type="scientific">Pleodorina starrii</name>
    <dbReference type="NCBI Taxonomy" id="330485"/>
    <lineage>
        <taxon>Eukaryota</taxon>
        <taxon>Viridiplantae</taxon>
        <taxon>Chlorophyta</taxon>
        <taxon>core chlorophytes</taxon>
        <taxon>Chlorophyceae</taxon>
        <taxon>CS clade</taxon>
        <taxon>Chlamydomonadales</taxon>
        <taxon>Volvocaceae</taxon>
        <taxon>Pleodorina</taxon>
    </lineage>
</organism>